<evidence type="ECO:0008006" key="3">
    <source>
        <dbReference type="Google" id="ProtNLM"/>
    </source>
</evidence>
<dbReference type="OrthoDB" id="3732027at2"/>
<name>A0A3P1T488_9ACTN</name>
<protein>
    <recommendedName>
        <fullName evidence="3">DUF4352 domain-containing protein</fullName>
    </recommendedName>
</protein>
<gene>
    <name evidence="1" type="ORF">EII34_13650</name>
</gene>
<dbReference type="Proteomes" id="UP000280819">
    <property type="component" value="Unassembled WGS sequence"/>
</dbReference>
<evidence type="ECO:0000313" key="1">
    <source>
        <dbReference type="EMBL" id="RRD03626.1"/>
    </source>
</evidence>
<evidence type="ECO:0000313" key="2">
    <source>
        <dbReference type="Proteomes" id="UP000280819"/>
    </source>
</evidence>
<dbReference type="EMBL" id="RQZG01000018">
    <property type="protein sequence ID" value="RRD03626.1"/>
    <property type="molecule type" value="Genomic_DNA"/>
</dbReference>
<dbReference type="RefSeq" id="WP_124845718.1">
    <property type="nucleotide sequence ID" value="NZ_RQZG01000018.1"/>
</dbReference>
<reference evidence="1 2" key="1">
    <citation type="submission" date="2018-11" db="EMBL/GenBank/DDBJ databases">
        <title>Genomes From Bacteria Associated with the Canine Oral Cavity: a Test Case for Automated Genome-Based Taxonomic Assignment.</title>
        <authorList>
            <person name="Coil D.A."/>
            <person name="Jospin G."/>
            <person name="Darling A.E."/>
            <person name="Wallis C."/>
            <person name="Davis I.J."/>
            <person name="Harris S."/>
            <person name="Eisen J.A."/>
            <person name="Holcombe L.J."/>
            <person name="O'Flynn C."/>
        </authorList>
    </citation>
    <scope>NUCLEOTIDE SEQUENCE [LARGE SCALE GENOMIC DNA]</scope>
    <source>
        <strain evidence="1 2">OH887_COT-365</strain>
    </source>
</reference>
<comment type="caution">
    <text evidence="1">The sequence shown here is derived from an EMBL/GenBank/DDBJ whole genome shotgun (WGS) entry which is preliminary data.</text>
</comment>
<dbReference type="AlphaFoldDB" id="A0A3P1T488"/>
<organism evidence="1 2">
    <name type="scientific">Arachnia propionica</name>
    <dbReference type="NCBI Taxonomy" id="1750"/>
    <lineage>
        <taxon>Bacteria</taxon>
        <taxon>Bacillati</taxon>
        <taxon>Actinomycetota</taxon>
        <taxon>Actinomycetes</taxon>
        <taxon>Propionibacteriales</taxon>
        <taxon>Propionibacteriaceae</taxon>
        <taxon>Arachnia</taxon>
    </lineage>
</organism>
<sequence>MRVPAPLRVALSLLLVIGALLVLTRLTERTPTVDQISSEPFRIATTLGRPTTFRIGTVTVTGISAATELQQTTPPLRTPGIWLVVTLEFIPSTEAVTLPDLHLEGSDGTTYGGRQAGNMVGCGPAQPGFVLSCSLAMELPPDALAGATLLIPANRIGVRNPDDVVAVDLDLDAARAQELLATAGPVTLPENVVTRPA</sequence>
<accession>A0A3P1T488</accession>
<proteinExistence type="predicted"/>